<dbReference type="NCBIfam" id="TIGR00675">
    <property type="entry name" value="dcm"/>
    <property type="match status" value="1"/>
</dbReference>
<evidence type="ECO:0000256" key="3">
    <source>
        <dbReference type="ARBA" id="ARBA00022691"/>
    </source>
</evidence>
<dbReference type="PRINTS" id="PR00105">
    <property type="entry name" value="C5METTRFRASE"/>
</dbReference>
<evidence type="ECO:0000256" key="7">
    <source>
        <dbReference type="RuleBase" id="RU000417"/>
    </source>
</evidence>
<keyword evidence="3 5" id="KW-0949">S-adenosyl-L-methionine</keyword>
<dbReference type="EMBL" id="BAAAOA010000008">
    <property type="protein sequence ID" value="GAA1750065.1"/>
    <property type="molecule type" value="Genomic_DNA"/>
</dbReference>
<protein>
    <recommendedName>
        <fullName evidence="7">Cytosine-specific methyltransferase</fullName>
        <ecNumber evidence="7">2.1.1.37</ecNumber>
    </recommendedName>
</protein>
<proteinExistence type="inferred from homology"/>
<evidence type="ECO:0000256" key="1">
    <source>
        <dbReference type="ARBA" id="ARBA00022603"/>
    </source>
</evidence>
<comment type="catalytic activity">
    <reaction evidence="7">
        <text>a 2'-deoxycytidine in DNA + S-adenosyl-L-methionine = a 5-methyl-2'-deoxycytidine in DNA + S-adenosyl-L-homocysteine + H(+)</text>
        <dbReference type="Rhea" id="RHEA:13681"/>
        <dbReference type="Rhea" id="RHEA-COMP:11369"/>
        <dbReference type="Rhea" id="RHEA-COMP:11370"/>
        <dbReference type="ChEBI" id="CHEBI:15378"/>
        <dbReference type="ChEBI" id="CHEBI:57856"/>
        <dbReference type="ChEBI" id="CHEBI:59789"/>
        <dbReference type="ChEBI" id="CHEBI:85452"/>
        <dbReference type="ChEBI" id="CHEBI:85454"/>
        <dbReference type="EC" id="2.1.1.37"/>
    </reaction>
</comment>
<evidence type="ECO:0000313" key="9">
    <source>
        <dbReference type="Proteomes" id="UP001501204"/>
    </source>
</evidence>
<dbReference type="PROSITE" id="PS00094">
    <property type="entry name" value="C5_MTASE_1"/>
    <property type="match status" value="1"/>
</dbReference>
<evidence type="ECO:0000256" key="5">
    <source>
        <dbReference type="PROSITE-ProRule" id="PRU01016"/>
    </source>
</evidence>
<dbReference type="PANTHER" id="PTHR10629">
    <property type="entry name" value="CYTOSINE-SPECIFIC METHYLTRANSFERASE"/>
    <property type="match status" value="1"/>
</dbReference>
<dbReference type="Proteomes" id="UP001501204">
    <property type="component" value="Unassembled WGS sequence"/>
</dbReference>
<dbReference type="Gene3D" id="3.90.120.10">
    <property type="entry name" value="DNA Methylase, subunit A, domain 2"/>
    <property type="match status" value="1"/>
</dbReference>
<feature type="active site" evidence="5">
    <location>
        <position position="86"/>
    </location>
</feature>
<gene>
    <name evidence="8" type="primary">dcm</name>
    <name evidence="8" type="ORF">GCM10009767_06210</name>
</gene>
<keyword evidence="1 5" id="KW-0489">Methyltransferase</keyword>
<keyword evidence="4" id="KW-0680">Restriction system</keyword>
<dbReference type="InterPro" id="IPR050390">
    <property type="entry name" value="C5-Methyltransferase"/>
</dbReference>
<dbReference type="InterPro" id="IPR001525">
    <property type="entry name" value="C5_MeTfrase"/>
</dbReference>
<sequence length="403" mass="44172">MTQMMGGVLSLFSGAGGLDVGLEAAGFNTLACVEMDETARNTLTVNRPEWMAVEYTDVLEAAKKLRPSELGLRRRQLELIAGGPPCQPFSKAAQWMSTARRGMEDDRAIPLHGMLELVDRFLPKAILIENVVGYIQGPGNARPVLEAGLAAINRANGTKYRVDVAVLNAADFGVPQNRDRAIIVARRDGVPFEFPEPTHRTNPITAWDALHDLSDVEWAPKHGAWTELLSCIPEGSNYQYLTARGGGPEIFGWRTRFWSFLLKLARDRPSWTLPASPGPNTGPFHWNNRPLTVAERMRLQSFPDDWKLRGTPRAQVRMSGNATPPALAEVIGRALVAQMRLGTPLSRRALLASPPRLVQKRATSWVAPRAPGSLPNHFEKLVGEKAAHPGAGLGPMSHTVQLT</sequence>
<dbReference type="PANTHER" id="PTHR10629:SF52">
    <property type="entry name" value="DNA (CYTOSINE-5)-METHYLTRANSFERASE 1"/>
    <property type="match status" value="1"/>
</dbReference>
<reference evidence="8 9" key="1">
    <citation type="journal article" date="2019" name="Int. J. Syst. Evol. Microbiol.">
        <title>The Global Catalogue of Microorganisms (GCM) 10K type strain sequencing project: providing services to taxonomists for standard genome sequencing and annotation.</title>
        <authorList>
            <consortium name="The Broad Institute Genomics Platform"/>
            <consortium name="The Broad Institute Genome Sequencing Center for Infectious Disease"/>
            <person name="Wu L."/>
            <person name="Ma J."/>
        </authorList>
    </citation>
    <scope>NUCLEOTIDE SEQUENCE [LARGE SCALE GENOMIC DNA]</scope>
    <source>
        <strain evidence="8 9">JCM 14735</strain>
    </source>
</reference>
<comment type="similarity">
    <text evidence="5 6">Belongs to the class I-like SAM-binding methyltransferase superfamily. C5-methyltransferase family.</text>
</comment>
<name>A0ABN2K7P7_9MICC</name>
<dbReference type="Pfam" id="PF00145">
    <property type="entry name" value="DNA_methylase"/>
    <property type="match status" value="1"/>
</dbReference>
<evidence type="ECO:0000256" key="2">
    <source>
        <dbReference type="ARBA" id="ARBA00022679"/>
    </source>
</evidence>
<dbReference type="Gene3D" id="3.40.50.150">
    <property type="entry name" value="Vaccinia Virus protein VP39"/>
    <property type="match status" value="1"/>
</dbReference>
<keyword evidence="9" id="KW-1185">Reference proteome</keyword>
<dbReference type="RefSeq" id="WP_344119729.1">
    <property type="nucleotide sequence ID" value="NZ_BAAAOA010000008.1"/>
</dbReference>
<organism evidence="8 9">
    <name type="scientific">Kocuria aegyptia</name>
    <dbReference type="NCBI Taxonomy" id="330943"/>
    <lineage>
        <taxon>Bacteria</taxon>
        <taxon>Bacillati</taxon>
        <taxon>Actinomycetota</taxon>
        <taxon>Actinomycetes</taxon>
        <taxon>Micrococcales</taxon>
        <taxon>Micrococcaceae</taxon>
        <taxon>Kocuria</taxon>
    </lineage>
</organism>
<comment type="caution">
    <text evidence="8">The sequence shown here is derived from an EMBL/GenBank/DDBJ whole genome shotgun (WGS) entry which is preliminary data.</text>
</comment>
<keyword evidence="2 5" id="KW-0808">Transferase</keyword>
<evidence type="ECO:0000256" key="6">
    <source>
        <dbReference type="RuleBase" id="RU000416"/>
    </source>
</evidence>
<dbReference type="InterPro" id="IPR029063">
    <property type="entry name" value="SAM-dependent_MTases_sf"/>
</dbReference>
<dbReference type="PROSITE" id="PS51679">
    <property type="entry name" value="SAM_MT_C5"/>
    <property type="match status" value="1"/>
</dbReference>
<dbReference type="SUPFAM" id="SSF53335">
    <property type="entry name" value="S-adenosyl-L-methionine-dependent methyltransferases"/>
    <property type="match status" value="1"/>
</dbReference>
<evidence type="ECO:0000256" key="4">
    <source>
        <dbReference type="ARBA" id="ARBA00022747"/>
    </source>
</evidence>
<dbReference type="InterPro" id="IPR018117">
    <property type="entry name" value="C5_DNA_meth_AS"/>
</dbReference>
<evidence type="ECO:0000313" key="8">
    <source>
        <dbReference type="EMBL" id="GAA1750065.1"/>
    </source>
</evidence>
<accession>A0ABN2K7P7</accession>
<dbReference type="EC" id="2.1.1.37" evidence="7"/>